<sequence>MPTKRTDRDLPAEKRPVPSEKDDKIEIEDVSNPTPKDILPEPRVNPTNNETRAGPNDRRKSLPSTHALMSDLDRLSRVFDDVREKRPKKSNRDQEQVSCYQLQVDTYSCSTVKYYVPPDCDNSLGMELDVVEPVKRIADPRVTKGTTHPSKATGMLNLFRLQKLP</sequence>
<dbReference type="AlphaFoldDB" id="A0A2S4WEH4"/>
<reference evidence="3" key="2">
    <citation type="journal article" date="2018" name="BMC Genomics">
        <title>Genomic insights into host adaptation between the wheat stripe rust pathogen (Puccinia striiformis f. sp. tritici) and the barley stripe rust pathogen (Puccinia striiformis f. sp. hordei).</title>
        <authorList>
            <person name="Xia C."/>
            <person name="Wang M."/>
            <person name="Yin C."/>
            <person name="Cornejo O.E."/>
            <person name="Hulbert S.H."/>
            <person name="Chen X."/>
        </authorList>
    </citation>
    <scope>NUCLEOTIDE SEQUENCE [LARGE SCALE GENOMIC DNA]</scope>
    <source>
        <strain evidence="3">93TX-2</strain>
    </source>
</reference>
<name>A0A2S4WEH4_9BASI</name>
<dbReference type="EMBL" id="PKSM01000037">
    <property type="protein sequence ID" value="POW20180.1"/>
    <property type="molecule type" value="Genomic_DNA"/>
</dbReference>
<feature type="region of interest" description="Disordered" evidence="1">
    <location>
        <begin position="1"/>
        <end position="69"/>
    </location>
</feature>
<comment type="caution">
    <text evidence="2">The sequence shown here is derived from an EMBL/GenBank/DDBJ whole genome shotgun (WGS) entry which is preliminary data.</text>
</comment>
<gene>
    <name evidence="2" type="ORF">PSHT_03830</name>
</gene>
<accession>A0A2S4WEH4</accession>
<proteinExistence type="predicted"/>
<organism evidence="2 3">
    <name type="scientific">Puccinia striiformis</name>
    <dbReference type="NCBI Taxonomy" id="27350"/>
    <lineage>
        <taxon>Eukaryota</taxon>
        <taxon>Fungi</taxon>
        <taxon>Dikarya</taxon>
        <taxon>Basidiomycota</taxon>
        <taxon>Pucciniomycotina</taxon>
        <taxon>Pucciniomycetes</taxon>
        <taxon>Pucciniales</taxon>
        <taxon>Pucciniaceae</taxon>
        <taxon>Puccinia</taxon>
    </lineage>
</organism>
<reference evidence="3" key="3">
    <citation type="journal article" date="2018" name="Mol. Plant Microbe Interact.">
        <title>Genome sequence resources for the wheat stripe rust pathogen (Puccinia striiformis f. sp. tritici) and the barley stripe rust pathogen (Puccinia striiformis f. sp. hordei).</title>
        <authorList>
            <person name="Xia C."/>
            <person name="Wang M."/>
            <person name="Yin C."/>
            <person name="Cornejo O.E."/>
            <person name="Hulbert S.H."/>
            <person name="Chen X."/>
        </authorList>
    </citation>
    <scope>NUCLEOTIDE SEQUENCE [LARGE SCALE GENOMIC DNA]</scope>
    <source>
        <strain evidence="3">93TX-2</strain>
    </source>
</reference>
<reference evidence="2 3" key="1">
    <citation type="submission" date="2017-12" db="EMBL/GenBank/DDBJ databases">
        <title>Gene loss provides genomic basis for host adaptation in cereal stripe rust fungi.</title>
        <authorList>
            <person name="Xia C."/>
        </authorList>
    </citation>
    <scope>NUCLEOTIDE SEQUENCE [LARGE SCALE GENOMIC DNA]</scope>
    <source>
        <strain evidence="2 3">93TX-2</strain>
    </source>
</reference>
<evidence type="ECO:0000313" key="3">
    <source>
        <dbReference type="Proteomes" id="UP000238274"/>
    </source>
</evidence>
<keyword evidence="3" id="KW-1185">Reference proteome</keyword>
<dbReference type="VEuPathDB" id="FungiDB:PSHT_03830"/>
<evidence type="ECO:0000256" key="1">
    <source>
        <dbReference type="SAM" id="MobiDB-lite"/>
    </source>
</evidence>
<protein>
    <submittedName>
        <fullName evidence="2">Uncharacterized protein</fullName>
    </submittedName>
</protein>
<evidence type="ECO:0000313" key="2">
    <source>
        <dbReference type="EMBL" id="POW20180.1"/>
    </source>
</evidence>
<feature type="compositionally biased region" description="Basic and acidic residues" evidence="1">
    <location>
        <begin position="1"/>
        <end position="24"/>
    </location>
</feature>
<dbReference type="VEuPathDB" id="FungiDB:PSTT_12477"/>
<dbReference type="Proteomes" id="UP000238274">
    <property type="component" value="Unassembled WGS sequence"/>
</dbReference>